<sequence length="184" mass="20137">MARAALASGSRFAAEAASLVNGRTADRRCRTVRRARTTSGKPSSRHKCGASANRVKAPSCRGKLLADHANGRPRTTTRRDLRVIAEEIQRRTNGDAAVSLHLSYVADWKALAGALTGNPLGLLAGIDPRVTVDDRALRYRLASVLPGRGFRRLATRLILAQHEYFALDRSLRNLWYTQFKSAGS</sequence>
<feature type="region of interest" description="Disordered" evidence="1">
    <location>
        <begin position="34"/>
        <end position="53"/>
    </location>
</feature>
<comment type="caution">
    <text evidence="2">The sequence shown here is derived from an EMBL/GenBank/DDBJ whole genome shotgun (WGS) entry which is preliminary data.</text>
</comment>
<keyword evidence="3" id="KW-1185">Reference proteome</keyword>
<organism evidence="2 3">
    <name type="scientific">Cellulomonas cellasea</name>
    <dbReference type="NCBI Taxonomy" id="43670"/>
    <lineage>
        <taxon>Bacteria</taxon>
        <taxon>Bacillati</taxon>
        <taxon>Actinomycetota</taxon>
        <taxon>Actinomycetes</taxon>
        <taxon>Micrococcales</taxon>
        <taxon>Cellulomonadaceae</taxon>
        <taxon>Cellulomonas</taxon>
    </lineage>
</organism>
<dbReference type="Proteomes" id="UP000317046">
    <property type="component" value="Unassembled WGS sequence"/>
</dbReference>
<evidence type="ECO:0000313" key="3">
    <source>
        <dbReference type="Proteomes" id="UP000317046"/>
    </source>
</evidence>
<proteinExistence type="predicted"/>
<name>A0A4Y3L235_9CELL</name>
<gene>
    <name evidence="2" type="ORF">CCE01nite_41960</name>
</gene>
<evidence type="ECO:0000256" key="1">
    <source>
        <dbReference type="SAM" id="MobiDB-lite"/>
    </source>
</evidence>
<protein>
    <submittedName>
        <fullName evidence="2">Uncharacterized protein</fullName>
    </submittedName>
</protein>
<accession>A0A4Y3L235</accession>
<dbReference type="EMBL" id="BJLR01000046">
    <property type="protein sequence ID" value="GEA90247.1"/>
    <property type="molecule type" value="Genomic_DNA"/>
</dbReference>
<evidence type="ECO:0000313" key="2">
    <source>
        <dbReference type="EMBL" id="GEA90247.1"/>
    </source>
</evidence>
<dbReference type="AlphaFoldDB" id="A0A4Y3L235"/>
<reference evidence="2" key="1">
    <citation type="submission" date="2019-06" db="EMBL/GenBank/DDBJ databases">
        <title>Whole genome shotgun sequence of Cellulomonas cellasea NBRC 3753.</title>
        <authorList>
            <person name="Hosoyama A."/>
            <person name="Uohara A."/>
            <person name="Ohji S."/>
            <person name="Ichikawa N."/>
        </authorList>
    </citation>
    <scope>NUCLEOTIDE SEQUENCE [LARGE SCALE GENOMIC DNA]</scope>
    <source>
        <strain evidence="2">NBRC 3753</strain>
    </source>
</reference>